<proteinExistence type="predicted"/>
<dbReference type="GO" id="GO:0003729">
    <property type="term" value="F:mRNA binding"/>
    <property type="evidence" value="ECO:0007669"/>
    <property type="project" value="InterPro"/>
</dbReference>
<dbReference type="InterPro" id="IPR006569">
    <property type="entry name" value="CID_dom"/>
</dbReference>
<feature type="region of interest" description="Disordered" evidence="1">
    <location>
        <begin position="413"/>
        <end position="437"/>
    </location>
</feature>
<dbReference type="PANTHER" id="PTHR15921:SF3">
    <property type="entry name" value="PRE-MRNA CLEAVAGE COMPLEX 2 PROTEIN PCF11"/>
    <property type="match status" value="1"/>
</dbReference>
<dbReference type="GO" id="GO:0031124">
    <property type="term" value="P:mRNA 3'-end processing"/>
    <property type="evidence" value="ECO:0007669"/>
    <property type="project" value="InterPro"/>
</dbReference>
<evidence type="ECO:0000256" key="1">
    <source>
        <dbReference type="SAM" id="MobiDB-lite"/>
    </source>
</evidence>
<name>A0A0D2MKG9_9CHLO</name>
<feature type="region of interest" description="Disordered" evidence="1">
    <location>
        <begin position="267"/>
        <end position="288"/>
    </location>
</feature>
<dbReference type="InterPro" id="IPR045154">
    <property type="entry name" value="PCF11-like"/>
</dbReference>
<evidence type="ECO:0000259" key="2">
    <source>
        <dbReference type="PROSITE" id="PS51391"/>
    </source>
</evidence>
<feature type="compositionally biased region" description="Gly residues" evidence="1">
    <location>
        <begin position="377"/>
        <end position="390"/>
    </location>
</feature>
<gene>
    <name evidence="3" type="ORF">MNEG_6883</name>
</gene>
<dbReference type="STRING" id="145388.A0A0D2MKG9"/>
<sequence>MASEFVAEYRDLLAQLKRNEKRDINCLSMLAEDNRQHAPAIVDAIEQHILVAPGPVKLPALYVLDSIVKNVREPYTSLFSQRLPEVFGSVWDSTLPDKRASLGRLFATWTGVFGPDVLERVKVHMAAPGVPQLLPQQPQVLLQPQPVQVFQGGYTATGTGPAVVTLPPGAYVSAMPQPVVSLAPQPFGSGGGAPIQVQYLPPAQETHEGVIAALVEASAKTRGAFLDLAFLRKQRQRSGGASSRSWYVTIDHWLTGTVAATEAAAAFGGEEEEPATEELPALEPEDPAQPCCAISGEPFDKVYDQEKEGWFFKGARRLTPDEAAAHGVPGGSIVKVSALAEATHAPGDAAGAELDASGLAAEIAAAAAGAGAQGAQQEGGAGGAHGGGGAAQADAAGGVWHDDKKAAAGAADITLGGVKREAGAEEAPADAKRHRVQ</sequence>
<dbReference type="Pfam" id="PF04818">
    <property type="entry name" value="CID"/>
    <property type="match status" value="1"/>
</dbReference>
<evidence type="ECO:0000313" key="3">
    <source>
        <dbReference type="EMBL" id="KIZ01077.1"/>
    </source>
</evidence>
<accession>A0A0D2MKG9</accession>
<dbReference type="InterPro" id="IPR008942">
    <property type="entry name" value="ENTH_VHS"/>
</dbReference>
<dbReference type="RefSeq" id="XP_013900096.1">
    <property type="nucleotide sequence ID" value="XM_014044642.1"/>
</dbReference>
<dbReference type="EMBL" id="KK101385">
    <property type="protein sequence ID" value="KIZ01077.1"/>
    <property type="molecule type" value="Genomic_DNA"/>
</dbReference>
<dbReference type="GO" id="GO:0005737">
    <property type="term" value="C:cytoplasm"/>
    <property type="evidence" value="ECO:0007669"/>
    <property type="project" value="TreeGrafter"/>
</dbReference>
<protein>
    <recommendedName>
        <fullName evidence="2">CID domain-containing protein</fullName>
    </recommendedName>
</protein>
<reference evidence="3 4" key="1">
    <citation type="journal article" date="2013" name="BMC Genomics">
        <title>Reconstruction of the lipid metabolism for the microalga Monoraphidium neglectum from its genome sequence reveals characteristics suitable for biofuel production.</title>
        <authorList>
            <person name="Bogen C."/>
            <person name="Al-Dilaimi A."/>
            <person name="Albersmeier A."/>
            <person name="Wichmann J."/>
            <person name="Grundmann M."/>
            <person name="Rupp O."/>
            <person name="Lauersen K.J."/>
            <person name="Blifernez-Klassen O."/>
            <person name="Kalinowski J."/>
            <person name="Goesmann A."/>
            <person name="Mussgnug J.H."/>
            <person name="Kruse O."/>
        </authorList>
    </citation>
    <scope>NUCLEOTIDE SEQUENCE [LARGE SCALE GENOMIC DNA]</scope>
    <source>
        <strain evidence="3 4">SAG 48.87</strain>
    </source>
</reference>
<keyword evidence="4" id="KW-1185">Reference proteome</keyword>
<feature type="domain" description="CID" evidence="2">
    <location>
        <begin position="1"/>
        <end position="129"/>
    </location>
</feature>
<dbReference type="AlphaFoldDB" id="A0A0D2MKG9"/>
<feature type="region of interest" description="Disordered" evidence="1">
    <location>
        <begin position="374"/>
        <end position="397"/>
    </location>
</feature>
<dbReference type="InterPro" id="IPR057242">
    <property type="entry name" value="PCFS4-like"/>
</dbReference>
<dbReference type="InterPro" id="IPR047415">
    <property type="entry name" value="Pcf11_CID"/>
</dbReference>
<dbReference type="PANTHER" id="PTHR15921">
    <property type="entry name" value="PRE-MRNA CLEAVAGE COMPLEX II"/>
    <property type="match status" value="1"/>
</dbReference>
<dbReference type="Proteomes" id="UP000054498">
    <property type="component" value="Unassembled WGS sequence"/>
</dbReference>
<evidence type="ECO:0000313" key="4">
    <source>
        <dbReference type="Proteomes" id="UP000054498"/>
    </source>
</evidence>
<dbReference type="SMART" id="SM00582">
    <property type="entry name" value="RPR"/>
    <property type="match status" value="1"/>
</dbReference>
<dbReference type="PROSITE" id="PS51391">
    <property type="entry name" value="CID"/>
    <property type="match status" value="1"/>
</dbReference>
<dbReference type="Pfam" id="PF23228">
    <property type="entry name" value="zf_PCFS4"/>
    <property type="match status" value="1"/>
</dbReference>
<dbReference type="Gene3D" id="1.25.40.90">
    <property type="match status" value="1"/>
</dbReference>
<dbReference type="CDD" id="cd16982">
    <property type="entry name" value="CID_Pcf11"/>
    <property type="match status" value="1"/>
</dbReference>
<dbReference type="GO" id="GO:0005849">
    <property type="term" value="C:mRNA cleavage factor complex"/>
    <property type="evidence" value="ECO:0007669"/>
    <property type="project" value="TreeGrafter"/>
</dbReference>
<dbReference type="OrthoDB" id="2129491at2759"/>
<organism evidence="3 4">
    <name type="scientific">Monoraphidium neglectum</name>
    <dbReference type="NCBI Taxonomy" id="145388"/>
    <lineage>
        <taxon>Eukaryota</taxon>
        <taxon>Viridiplantae</taxon>
        <taxon>Chlorophyta</taxon>
        <taxon>core chlorophytes</taxon>
        <taxon>Chlorophyceae</taxon>
        <taxon>CS clade</taxon>
        <taxon>Sphaeropleales</taxon>
        <taxon>Selenastraceae</taxon>
        <taxon>Monoraphidium</taxon>
    </lineage>
</organism>
<dbReference type="GO" id="GO:0000993">
    <property type="term" value="F:RNA polymerase II complex binding"/>
    <property type="evidence" value="ECO:0007669"/>
    <property type="project" value="InterPro"/>
</dbReference>
<dbReference type="GO" id="GO:0006369">
    <property type="term" value="P:termination of RNA polymerase II transcription"/>
    <property type="evidence" value="ECO:0007669"/>
    <property type="project" value="InterPro"/>
</dbReference>
<dbReference type="GeneID" id="25739759"/>
<dbReference type="KEGG" id="mng:MNEG_6883"/>
<dbReference type="SUPFAM" id="SSF48464">
    <property type="entry name" value="ENTH/VHS domain"/>
    <property type="match status" value="1"/>
</dbReference>